<dbReference type="Proteomes" id="UP000070444">
    <property type="component" value="Unassembled WGS sequence"/>
</dbReference>
<feature type="signal peptide" evidence="1">
    <location>
        <begin position="1"/>
        <end position="19"/>
    </location>
</feature>
<proteinExistence type="predicted"/>
<sequence>MHSLLTKFTLFTVVGLAGGATPGYSRECPDGQWCKPKPYGGCECCPIPPNPCKPPESGKFVNGKWECIPNPCKPPESGKFVNGKWICIPNPCKPPESGKFVNGKWVCIPNPCKPPESGKFVNGKWECIPNPCIPPESGKFIDGKWVCTPNPCIPPESGKFVDGKWVCTPNPCVPPESGKFVNGKWECIPNPCIPPESGKFIDGKWVCPPTPKCKDIDWSYLLDGEIDQNAGTIILDNGKIIPIRGLHSPIRIIVIGEPVDGSYNPDRLTIEIERKSYGRYVICKVYCG</sequence>
<keyword evidence="3" id="KW-1185">Reference proteome</keyword>
<dbReference type="EMBL" id="KQ964615">
    <property type="protein sequence ID" value="KXN67750.1"/>
    <property type="molecule type" value="Genomic_DNA"/>
</dbReference>
<evidence type="ECO:0000313" key="3">
    <source>
        <dbReference type="Proteomes" id="UP000070444"/>
    </source>
</evidence>
<accession>A0A137NY01</accession>
<name>A0A137NY01_CONC2</name>
<evidence type="ECO:0000256" key="1">
    <source>
        <dbReference type="SAM" id="SignalP"/>
    </source>
</evidence>
<gene>
    <name evidence="2" type="ORF">CONCODRAFT_72745</name>
</gene>
<protein>
    <submittedName>
        <fullName evidence="2">Uncharacterized protein</fullName>
    </submittedName>
</protein>
<feature type="chain" id="PRO_5007294202" evidence="1">
    <location>
        <begin position="20"/>
        <end position="288"/>
    </location>
</feature>
<organism evidence="2 3">
    <name type="scientific">Conidiobolus coronatus (strain ATCC 28846 / CBS 209.66 / NRRL 28638)</name>
    <name type="common">Delacroixia coronata</name>
    <dbReference type="NCBI Taxonomy" id="796925"/>
    <lineage>
        <taxon>Eukaryota</taxon>
        <taxon>Fungi</taxon>
        <taxon>Fungi incertae sedis</taxon>
        <taxon>Zoopagomycota</taxon>
        <taxon>Entomophthoromycotina</taxon>
        <taxon>Entomophthoromycetes</taxon>
        <taxon>Entomophthorales</taxon>
        <taxon>Ancylistaceae</taxon>
        <taxon>Conidiobolus</taxon>
    </lineage>
</organism>
<reference evidence="2 3" key="1">
    <citation type="journal article" date="2015" name="Genome Biol. Evol.">
        <title>Phylogenomic analyses indicate that early fungi evolved digesting cell walls of algal ancestors of land plants.</title>
        <authorList>
            <person name="Chang Y."/>
            <person name="Wang S."/>
            <person name="Sekimoto S."/>
            <person name="Aerts A.L."/>
            <person name="Choi C."/>
            <person name="Clum A."/>
            <person name="LaButti K.M."/>
            <person name="Lindquist E.A."/>
            <person name="Yee Ngan C."/>
            <person name="Ohm R.A."/>
            <person name="Salamov A.A."/>
            <person name="Grigoriev I.V."/>
            <person name="Spatafora J.W."/>
            <person name="Berbee M.L."/>
        </authorList>
    </citation>
    <scope>NUCLEOTIDE SEQUENCE [LARGE SCALE GENOMIC DNA]</scope>
    <source>
        <strain evidence="2 3">NRRL 28638</strain>
    </source>
</reference>
<evidence type="ECO:0000313" key="2">
    <source>
        <dbReference type="EMBL" id="KXN67750.1"/>
    </source>
</evidence>
<keyword evidence="1" id="KW-0732">Signal</keyword>
<dbReference type="AlphaFoldDB" id="A0A137NY01"/>